<reference evidence="2" key="1">
    <citation type="journal article" date="2020" name="Stud. Mycol.">
        <title>101 Dothideomycetes genomes: a test case for predicting lifestyles and emergence of pathogens.</title>
        <authorList>
            <person name="Haridas S."/>
            <person name="Albert R."/>
            <person name="Binder M."/>
            <person name="Bloem J."/>
            <person name="Labutti K."/>
            <person name="Salamov A."/>
            <person name="Andreopoulos B."/>
            <person name="Baker S."/>
            <person name="Barry K."/>
            <person name="Bills G."/>
            <person name="Bluhm B."/>
            <person name="Cannon C."/>
            <person name="Castanera R."/>
            <person name="Culley D."/>
            <person name="Daum C."/>
            <person name="Ezra D."/>
            <person name="Gonzalez J."/>
            <person name="Henrissat B."/>
            <person name="Kuo A."/>
            <person name="Liang C."/>
            <person name="Lipzen A."/>
            <person name="Lutzoni F."/>
            <person name="Magnuson J."/>
            <person name="Mondo S."/>
            <person name="Nolan M."/>
            <person name="Ohm R."/>
            <person name="Pangilinan J."/>
            <person name="Park H.-J."/>
            <person name="Ramirez L."/>
            <person name="Alfaro M."/>
            <person name="Sun H."/>
            <person name="Tritt A."/>
            <person name="Yoshinaga Y."/>
            <person name="Zwiers L.-H."/>
            <person name="Turgeon B."/>
            <person name="Goodwin S."/>
            <person name="Spatafora J."/>
            <person name="Crous P."/>
            <person name="Grigoriev I."/>
        </authorList>
    </citation>
    <scope>NUCLEOTIDE SEQUENCE</scope>
    <source>
        <strain evidence="2">CBS 123094</strain>
    </source>
</reference>
<dbReference type="AlphaFoldDB" id="A0A6A5X5J8"/>
<accession>A0A6A5X5J8</accession>
<keyword evidence="3" id="KW-1185">Reference proteome</keyword>
<evidence type="ECO:0000313" key="3">
    <source>
        <dbReference type="Proteomes" id="UP000799779"/>
    </source>
</evidence>
<evidence type="ECO:0000256" key="1">
    <source>
        <dbReference type="SAM" id="MobiDB-lite"/>
    </source>
</evidence>
<dbReference type="Proteomes" id="UP000799779">
    <property type="component" value="Unassembled WGS sequence"/>
</dbReference>
<protein>
    <submittedName>
        <fullName evidence="2">Uncharacterized protein</fullName>
    </submittedName>
</protein>
<name>A0A6A5X5J8_9PLEO</name>
<dbReference type="EMBL" id="ML977556">
    <property type="protein sequence ID" value="KAF2008131.1"/>
    <property type="molecule type" value="Genomic_DNA"/>
</dbReference>
<feature type="compositionally biased region" description="Low complexity" evidence="1">
    <location>
        <begin position="1"/>
        <end position="17"/>
    </location>
</feature>
<sequence>MNPNQRQQNPAAQPTQRDAVSTPIPRSVSLIEGLPTEILFFIMDNIWGPTPEYTDILPVRLACKMLGNVASIAMESYYKSKTITVGYPITREKTTMGACTRLIQRGLLPSTHISYSPFYTDDPAHLPLFDFEFWYCRMPNIAIDLLQVFKNTWSLVLARPIEYPPAHLNAWIHTLQIDLDIVLPKLELLRDPRWELVRNRRVFETASWRFLLRLASGSLGFENLEMLTVGLSIHNRAYDSLPAMHRMEHLIAAQDLSVKTKSLEVVFYSYNSLQSQILGNVDPIYGIVQQMTEEMLFMALRGRCSGLSRRVHHV</sequence>
<proteinExistence type="predicted"/>
<gene>
    <name evidence="2" type="ORF">P154DRAFT_528755</name>
</gene>
<evidence type="ECO:0000313" key="2">
    <source>
        <dbReference type="EMBL" id="KAF2008131.1"/>
    </source>
</evidence>
<organism evidence="2 3">
    <name type="scientific">Amniculicola lignicola CBS 123094</name>
    <dbReference type="NCBI Taxonomy" id="1392246"/>
    <lineage>
        <taxon>Eukaryota</taxon>
        <taxon>Fungi</taxon>
        <taxon>Dikarya</taxon>
        <taxon>Ascomycota</taxon>
        <taxon>Pezizomycotina</taxon>
        <taxon>Dothideomycetes</taxon>
        <taxon>Pleosporomycetidae</taxon>
        <taxon>Pleosporales</taxon>
        <taxon>Amniculicolaceae</taxon>
        <taxon>Amniculicola</taxon>
    </lineage>
</organism>
<feature type="region of interest" description="Disordered" evidence="1">
    <location>
        <begin position="1"/>
        <end position="22"/>
    </location>
</feature>